<dbReference type="SUPFAM" id="SSF55424">
    <property type="entry name" value="FAD/NAD-linked reductases, dimerisation (C-terminal) domain"/>
    <property type="match status" value="1"/>
</dbReference>
<dbReference type="InterPro" id="IPR036873">
    <property type="entry name" value="Rhodanese-like_dom_sf"/>
</dbReference>
<dbReference type="AlphaFoldDB" id="A0A0S4LE24"/>
<sequence>MRPVLAVREETMSSKRIIIIGGVAGGASAAARARRLCEDCEIIVFERGPYVSFANCGLPYFVGGEIAEQDSLLVQTPESLKARFNLDVRINTEVIRLDRAVRRIRVREVDTGREYEEAYDALILSTGASPLKPPLPGIECPNHFVVRSIPDVEHIMAWSKDCQRCRAVVVGGGYIGLEMAEQLRHRGFDVTMAQALPQVMTPFDPEMAAWLHAELRANGVALHLNDPVVAFEPPSEQEPARASIVVLKSGHRLPADSVVLGLGVTPKVSLAKDAGLEIGNLGGIRVNEHLQTSDRHIWAVGDAIEVRDGVTDQWALIPLAGPANRQGRIAADNVLGRPTRYEHTWGTAILRLFTLTAGCTGANEKSLRRAAIPFQAIHLHPGSHAGYYPGAEPIALKVLFAPDSGKLLGAQAVGHEGVDKRIDVLATALKAGMTIHDLAELELAYAPPYGSAKDPVNLAGMAAQNVLAGDVALAQWNEITSLDPSTTLLLDVRRFDERAQGFIPGSVHIPLDELRQRLSELPRDREIIAYCHSGQRSYIATRILSYHGFRVRNLTGSYRTWQAAQCQ</sequence>
<evidence type="ECO:0000256" key="5">
    <source>
        <dbReference type="ARBA" id="ARBA00023002"/>
    </source>
</evidence>
<dbReference type="InterPro" id="IPR036188">
    <property type="entry name" value="FAD/NAD-bd_sf"/>
</dbReference>
<proteinExistence type="inferred from homology"/>
<dbReference type="SUPFAM" id="SSF51905">
    <property type="entry name" value="FAD/NAD(P)-binding domain"/>
    <property type="match status" value="1"/>
</dbReference>
<dbReference type="InterPro" id="IPR050260">
    <property type="entry name" value="FAD-bd_OxRdtase"/>
</dbReference>
<dbReference type="Pfam" id="PF02852">
    <property type="entry name" value="Pyr_redox_dim"/>
    <property type="match status" value="1"/>
</dbReference>
<comment type="similarity">
    <text evidence="2">Belongs to the class-III pyridine nucleotide-disulfide oxidoreductase family.</text>
</comment>
<name>A0A0S4LE24_9BACT</name>
<dbReference type="InterPro" id="IPR023753">
    <property type="entry name" value="FAD/NAD-binding_dom"/>
</dbReference>
<dbReference type="Gene3D" id="3.40.250.10">
    <property type="entry name" value="Rhodanese-like domain"/>
    <property type="match status" value="1"/>
</dbReference>
<dbReference type="EMBL" id="CZPZ01000012">
    <property type="protein sequence ID" value="CUS35113.1"/>
    <property type="molecule type" value="Genomic_DNA"/>
</dbReference>
<dbReference type="InterPro" id="IPR004099">
    <property type="entry name" value="Pyr_nucl-diS_OxRdtase_dimer"/>
</dbReference>
<evidence type="ECO:0000313" key="8">
    <source>
        <dbReference type="EMBL" id="CUS35113.1"/>
    </source>
</evidence>
<dbReference type="Gene3D" id="3.50.50.60">
    <property type="entry name" value="FAD/NAD(P)-binding domain"/>
    <property type="match status" value="2"/>
</dbReference>
<keyword evidence="9" id="KW-1185">Reference proteome</keyword>
<dbReference type="Proteomes" id="UP000198736">
    <property type="component" value="Unassembled WGS sequence"/>
</dbReference>
<keyword evidence="5 8" id="KW-0560">Oxidoreductase</keyword>
<keyword evidence="6" id="KW-0676">Redox-active center</keyword>
<evidence type="ECO:0000256" key="3">
    <source>
        <dbReference type="ARBA" id="ARBA00022630"/>
    </source>
</evidence>
<reference evidence="9" key="1">
    <citation type="submission" date="2015-10" db="EMBL/GenBank/DDBJ databases">
        <authorList>
            <person name="Luecker S."/>
            <person name="Luecker S."/>
        </authorList>
    </citation>
    <scope>NUCLEOTIDE SEQUENCE [LARGE SCALE GENOMIC DNA]</scope>
</reference>
<keyword evidence="4" id="KW-0274">FAD</keyword>
<dbReference type="PANTHER" id="PTHR43429:SF1">
    <property type="entry name" value="NAD(P)H SULFUR OXIDOREDUCTASE (COA-DEPENDENT)"/>
    <property type="match status" value="1"/>
</dbReference>
<protein>
    <submittedName>
        <fullName evidence="8">Multifunctional NAD(FAD)-dependent oxidoreductase/hodanese domain-/SirA-like redox domain/Peroxiredoxin domain-containing protein</fullName>
        <ecNumber evidence="8">1.8.1.14</ecNumber>
    </submittedName>
</protein>
<evidence type="ECO:0000256" key="4">
    <source>
        <dbReference type="ARBA" id="ARBA00022827"/>
    </source>
</evidence>
<comment type="cofactor">
    <cofactor evidence="1">
        <name>FAD</name>
        <dbReference type="ChEBI" id="CHEBI:57692"/>
    </cofactor>
</comment>
<evidence type="ECO:0000313" key="9">
    <source>
        <dbReference type="Proteomes" id="UP000198736"/>
    </source>
</evidence>
<keyword evidence="3" id="KW-0285">Flavoprotein</keyword>
<gene>
    <name evidence="8" type="ORF">COMA2_20093</name>
</gene>
<dbReference type="InterPro" id="IPR001763">
    <property type="entry name" value="Rhodanese-like_dom"/>
</dbReference>
<evidence type="ECO:0000259" key="7">
    <source>
        <dbReference type="PROSITE" id="PS50206"/>
    </source>
</evidence>
<dbReference type="PROSITE" id="PS50206">
    <property type="entry name" value="RHODANESE_3"/>
    <property type="match status" value="1"/>
</dbReference>
<feature type="domain" description="Rhodanese" evidence="7">
    <location>
        <begin position="483"/>
        <end position="567"/>
    </location>
</feature>
<dbReference type="STRING" id="1742973.COMA2_20093"/>
<dbReference type="EC" id="1.8.1.14" evidence="8"/>
<evidence type="ECO:0000256" key="2">
    <source>
        <dbReference type="ARBA" id="ARBA00009130"/>
    </source>
</evidence>
<dbReference type="GO" id="GO:0050451">
    <property type="term" value="F:CoA-disulfide reductase (NADPH) activity"/>
    <property type="evidence" value="ECO:0007669"/>
    <property type="project" value="UniProtKB-EC"/>
</dbReference>
<evidence type="ECO:0000256" key="6">
    <source>
        <dbReference type="ARBA" id="ARBA00023284"/>
    </source>
</evidence>
<dbReference type="Pfam" id="PF00581">
    <property type="entry name" value="Rhodanese"/>
    <property type="match status" value="1"/>
</dbReference>
<dbReference type="PRINTS" id="PR00368">
    <property type="entry name" value="FADPNR"/>
</dbReference>
<dbReference type="Pfam" id="PF07992">
    <property type="entry name" value="Pyr_redox_2"/>
    <property type="match status" value="1"/>
</dbReference>
<dbReference type="SMART" id="SM00450">
    <property type="entry name" value="RHOD"/>
    <property type="match status" value="1"/>
</dbReference>
<evidence type="ECO:0000256" key="1">
    <source>
        <dbReference type="ARBA" id="ARBA00001974"/>
    </source>
</evidence>
<dbReference type="PANTHER" id="PTHR43429">
    <property type="entry name" value="PYRIDINE NUCLEOTIDE-DISULFIDE OXIDOREDUCTASE DOMAIN-CONTAINING"/>
    <property type="match status" value="1"/>
</dbReference>
<accession>A0A0S4LE24</accession>
<dbReference type="InterPro" id="IPR016156">
    <property type="entry name" value="FAD/NAD-linked_Rdtase_dimer_sf"/>
</dbReference>
<dbReference type="SUPFAM" id="SSF52821">
    <property type="entry name" value="Rhodanese/Cell cycle control phosphatase"/>
    <property type="match status" value="1"/>
</dbReference>
<dbReference type="PRINTS" id="PR00411">
    <property type="entry name" value="PNDRDTASEI"/>
</dbReference>
<organism evidence="8 9">
    <name type="scientific">Candidatus Nitrospira nitrificans</name>
    <dbReference type="NCBI Taxonomy" id="1742973"/>
    <lineage>
        <taxon>Bacteria</taxon>
        <taxon>Pseudomonadati</taxon>
        <taxon>Nitrospirota</taxon>
        <taxon>Nitrospiria</taxon>
        <taxon>Nitrospirales</taxon>
        <taxon>Nitrospiraceae</taxon>
        <taxon>Nitrospira</taxon>
    </lineage>
</organism>